<keyword evidence="3" id="KW-1185">Reference proteome</keyword>
<name>A0A0C3L4T5_9AGAM</name>
<dbReference type="EMBL" id="KN822990">
    <property type="protein sequence ID" value="KIO28813.1"/>
    <property type="molecule type" value="Genomic_DNA"/>
</dbReference>
<gene>
    <name evidence="2" type="ORF">M407DRAFT_242870</name>
</gene>
<accession>A0A0C3L4T5</accession>
<evidence type="ECO:0000313" key="3">
    <source>
        <dbReference type="Proteomes" id="UP000054248"/>
    </source>
</evidence>
<reference evidence="2 3" key="1">
    <citation type="submission" date="2014-04" db="EMBL/GenBank/DDBJ databases">
        <authorList>
            <consortium name="DOE Joint Genome Institute"/>
            <person name="Kuo A."/>
            <person name="Girlanda M."/>
            <person name="Perotto S."/>
            <person name="Kohler A."/>
            <person name="Nagy L.G."/>
            <person name="Floudas D."/>
            <person name="Copeland A."/>
            <person name="Barry K.W."/>
            <person name="Cichocki N."/>
            <person name="Veneault-Fourrey C."/>
            <person name="LaButti K."/>
            <person name="Lindquist E.A."/>
            <person name="Lipzen A."/>
            <person name="Lundell T."/>
            <person name="Morin E."/>
            <person name="Murat C."/>
            <person name="Sun H."/>
            <person name="Tunlid A."/>
            <person name="Henrissat B."/>
            <person name="Grigoriev I.V."/>
            <person name="Hibbett D.S."/>
            <person name="Martin F."/>
            <person name="Nordberg H.P."/>
            <person name="Cantor M.N."/>
            <person name="Hua S.X."/>
        </authorList>
    </citation>
    <scope>NUCLEOTIDE SEQUENCE [LARGE SCALE GENOMIC DNA]</scope>
    <source>
        <strain evidence="2 3">MUT 4182</strain>
    </source>
</reference>
<protein>
    <submittedName>
        <fullName evidence="2">Uncharacterized protein</fullName>
    </submittedName>
</protein>
<feature type="region of interest" description="Disordered" evidence="1">
    <location>
        <begin position="53"/>
        <end position="80"/>
    </location>
</feature>
<proteinExistence type="predicted"/>
<dbReference type="AlphaFoldDB" id="A0A0C3L4T5"/>
<dbReference type="Proteomes" id="UP000054248">
    <property type="component" value="Unassembled WGS sequence"/>
</dbReference>
<reference evidence="3" key="2">
    <citation type="submission" date="2015-01" db="EMBL/GenBank/DDBJ databases">
        <title>Evolutionary Origins and Diversification of the Mycorrhizal Mutualists.</title>
        <authorList>
            <consortium name="DOE Joint Genome Institute"/>
            <consortium name="Mycorrhizal Genomics Consortium"/>
            <person name="Kohler A."/>
            <person name="Kuo A."/>
            <person name="Nagy L.G."/>
            <person name="Floudas D."/>
            <person name="Copeland A."/>
            <person name="Barry K.W."/>
            <person name="Cichocki N."/>
            <person name="Veneault-Fourrey C."/>
            <person name="LaButti K."/>
            <person name="Lindquist E.A."/>
            <person name="Lipzen A."/>
            <person name="Lundell T."/>
            <person name="Morin E."/>
            <person name="Murat C."/>
            <person name="Riley R."/>
            <person name="Ohm R."/>
            <person name="Sun H."/>
            <person name="Tunlid A."/>
            <person name="Henrissat B."/>
            <person name="Grigoriev I.V."/>
            <person name="Hibbett D.S."/>
            <person name="Martin F."/>
        </authorList>
    </citation>
    <scope>NUCLEOTIDE SEQUENCE [LARGE SCALE GENOMIC DNA]</scope>
    <source>
        <strain evidence="3">MUT 4182</strain>
    </source>
</reference>
<organism evidence="2 3">
    <name type="scientific">Tulasnella calospora MUT 4182</name>
    <dbReference type="NCBI Taxonomy" id="1051891"/>
    <lineage>
        <taxon>Eukaryota</taxon>
        <taxon>Fungi</taxon>
        <taxon>Dikarya</taxon>
        <taxon>Basidiomycota</taxon>
        <taxon>Agaricomycotina</taxon>
        <taxon>Agaricomycetes</taxon>
        <taxon>Cantharellales</taxon>
        <taxon>Tulasnellaceae</taxon>
        <taxon>Tulasnella</taxon>
    </lineage>
</organism>
<evidence type="ECO:0000313" key="2">
    <source>
        <dbReference type="EMBL" id="KIO28813.1"/>
    </source>
</evidence>
<evidence type="ECO:0000256" key="1">
    <source>
        <dbReference type="SAM" id="MobiDB-lite"/>
    </source>
</evidence>
<dbReference type="HOGENOM" id="CLU_2591546_0_0_1"/>
<sequence length="80" mass="8509">MDLCEMGFKRYTGIRGRRNSDNGGEKDPNVFKEELVSQLGTLEYTRLAGLAQDDSQESAARDGAIVSTTGKLGPTTGGAV</sequence>